<proteinExistence type="inferred from homology"/>
<evidence type="ECO:0000256" key="3">
    <source>
        <dbReference type="ARBA" id="ARBA00023242"/>
    </source>
</evidence>
<evidence type="ECO:0000313" key="8">
    <source>
        <dbReference type="Proteomes" id="UP000662931"/>
    </source>
</evidence>
<comment type="subcellular location">
    <subcellularLocation>
        <location evidence="1">Nucleus</location>
        <location evidence="1">Nucleolus</location>
    </subcellularLocation>
</comment>
<dbReference type="GO" id="GO:0000479">
    <property type="term" value="P:endonucleolytic cleavage of tricistronic rRNA transcript (SSU-rRNA, 5.8S rRNA, LSU-rRNA)"/>
    <property type="evidence" value="ECO:0007669"/>
    <property type="project" value="TreeGrafter"/>
</dbReference>
<evidence type="ECO:0000256" key="2">
    <source>
        <dbReference type="ARBA" id="ARBA00022517"/>
    </source>
</evidence>
<reference evidence="7" key="1">
    <citation type="submission" date="2020-10" db="EMBL/GenBank/DDBJ databases">
        <authorList>
            <person name="Roach M.J.R."/>
        </authorList>
    </citation>
    <scope>NUCLEOTIDE SEQUENCE</scope>
    <source>
        <strain evidence="7">CBS 1945</strain>
    </source>
</reference>
<feature type="region of interest" description="Disordered" evidence="5">
    <location>
        <begin position="1"/>
        <end position="53"/>
    </location>
</feature>
<dbReference type="PANTHER" id="PTHR12858">
    <property type="entry name" value="RIBOSOME BIOGENESIS PROTEIN"/>
    <property type="match status" value="1"/>
</dbReference>
<keyword evidence="2" id="KW-0690">Ribosome biogenesis</keyword>
<dbReference type="SMART" id="SM01362">
    <property type="entry name" value="DUF663"/>
    <property type="match status" value="1"/>
</dbReference>
<dbReference type="KEGG" id="bnn:FOA43_004785"/>
<dbReference type="InterPro" id="IPR007034">
    <property type="entry name" value="BMS1_TSR1_C"/>
</dbReference>
<dbReference type="InterPro" id="IPR039761">
    <property type="entry name" value="Bms1/Tsr1"/>
</dbReference>
<dbReference type="OrthoDB" id="119302at2759"/>
<dbReference type="Pfam" id="PF22298">
    <property type="entry name" value="Tsr1_G-like"/>
    <property type="match status" value="1"/>
</dbReference>
<feature type="domain" description="Bms1-type G" evidence="6">
    <location>
        <begin position="79"/>
        <end position="241"/>
    </location>
</feature>
<dbReference type="EMBL" id="CP064815">
    <property type="protein sequence ID" value="QPG77372.1"/>
    <property type="molecule type" value="Genomic_DNA"/>
</dbReference>
<dbReference type="AlphaFoldDB" id="A0A875SCJ1"/>
<dbReference type="Pfam" id="PF08142">
    <property type="entry name" value="AARP2CN"/>
    <property type="match status" value="1"/>
</dbReference>
<dbReference type="RefSeq" id="XP_038780937.1">
    <property type="nucleotide sequence ID" value="XM_038925009.1"/>
</dbReference>
<dbReference type="Proteomes" id="UP000662931">
    <property type="component" value="Chromosome 4"/>
</dbReference>
<feature type="region of interest" description="Disordered" evidence="5">
    <location>
        <begin position="397"/>
        <end position="424"/>
    </location>
</feature>
<dbReference type="GO" id="GO:0000462">
    <property type="term" value="P:maturation of SSU-rRNA from tricistronic rRNA transcript (SSU-rRNA, 5.8S rRNA, LSU-rRNA)"/>
    <property type="evidence" value="ECO:0007669"/>
    <property type="project" value="TreeGrafter"/>
</dbReference>
<accession>A0A875SCJ1</accession>
<dbReference type="PANTHER" id="PTHR12858:SF1">
    <property type="entry name" value="PRE-RRNA-PROCESSING PROTEIN TSR1 HOMOLOG"/>
    <property type="match status" value="1"/>
</dbReference>
<evidence type="ECO:0000313" key="7">
    <source>
        <dbReference type="EMBL" id="QPG77372.1"/>
    </source>
</evidence>
<evidence type="ECO:0000256" key="4">
    <source>
        <dbReference type="ARBA" id="ARBA00038288"/>
    </source>
</evidence>
<dbReference type="GO" id="GO:0005525">
    <property type="term" value="F:GTP binding"/>
    <property type="evidence" value="ECO:0007669"/>
    <property type="project" value="TreeGrafter"/>
</dbReference>
<organism evidence="7 8">
    <name type="scientific">Eeniella nana</name>
    <name type="common">Yeast</name>
    <name type="synonym">Brettanomyces nanus</name>
    <dbReference type="NCBI Taxonomy" id="13502"/>
    <lineage>
        <taxon>Eukaryota</taxon>
        <taxon>Fungi</taxon>
        <taxon>Dikarya</taxon>
        <taxon>Ascomycota</taxon>
        <taxon>Saccharomycotina</taxon>
        <taxon>Pichiomycetes</taxon>
        <taxon>Pichiales</taxon>
        <taxon>Pichiaceae</taxon>
        <taxon>Brettanomyces</taxon>
    </lineage>
</organism>
<dbReference type="GeneID" id="62198185"/>
<dbReference type="InterPro" id="IPR012948">
    <property type="entry name" value="AARP2CN"/>
</dbReference>
<evidence type="ECO:0000259" key="6">
    <source>
        <dbReference type="PROSITE" id="PS51714"/>
    </source>
</evidence>
<evidence type="ECO:0000256" key="1">
    <source>
        <dbReference type="ARBA" id="ARBA00004604"/>
    </source>
</evidence>
<feature type="compositionally biased region" description="Basic residues" evidence="5">
    <location>
        <begin position="1"/>
        <end position="13"/>
    </location>
</feature>
<dbReference type="GO" id="GO:0005730">
    <property type="term" value="C:nucleolus"/>
    <property type="evidence" value="ECO:0007669"/>
    <property type="project" value="UniProtKB-SubCell"/>
</dbReference>
<gene>
    <name evidence="7" type="ORF">FOA43_004785</name>
</gene>
<keyword evidence="8" id="KW-1185">Reference proteome</keyword>
<dbReference type="PROSITE" id="PS51714">
    <property type="entry name" value="G_BMS1"/>
    <property type="match status" value="1"/>
</dbReference>
<feature type="compositionally biased region" description="Basic and acidic residues" evidence="5">
    <location>
        <begin position="31"/>
        <end position="47"/>
    </location>
</feature>
<dbReference type="GO" id="GO:0003924">
    <property type="term" value="F:GTPase activity"/>
    <property type="evidence" value="ECO:0007669"/>
    <property type="project" value="TreeGrafter"/>
</dbReference>
<keyword evidence="3" id="KW-0539">Nucleus</keyword>
<dbReference type="GO" id="GO:0030688">
    <property type="term" value="C:preribosome, small subunit precursor"/>
    <property type="evidence" value="ECO:0007669"/>
    <property type="project" value="TreeGrafter"/>
</dbReference>
<dbReference type="Pfam" id="PF04950">
    <property type="entry name" value="RIBIOP_C"/>
    <property type="match status" value="1"/>
</dbReference>
<comment type="similarity">
    <text evidence="4">Belongs to the TRAFAC class translation factor GTPase superfamily. Bms1-like GTPase family. TSR1 subfamily.</text>
</comment>
<name>A0A875SCJ1_EENNA</name>
<dbReference type="InterPro" id="IPR030387">
    <property type="entry name" value="G_Bms1/Tsr1_dom"/>
</dbReference>
<dbReference type="GO" id="GO:0034511">
    <property type="term" value="F:U3 snoRNA binding"/>
    <property type="evidence" value="ECO:0007669"/>
    <property type="project" value="TreeGrafter"/>
</dbReference>
<evidence type="ECO:0000256" key="5">
    <source>
        <dbReference type="SAM" id="MobiDB-lite"/>
    </source>
</evidence>
<sequence>MAGHRTTLKKSQKAFKSGHASKRSIKAASKGKVEKSDISGPKTDKVQTKSNRKNLAKQLKKNKIIKTLNQRALFANGRTERIITFIPLTSNLTAKDMVNQLLKDEGITVQEEICVKSLLIHRYKANLKVILPDMSSFTAVLDAAKVADFVVFGLSATEEVDPNFGEQIIRAVEYQGIASTYCMVPDVVSTFPKKKNLQEDIAKSLYSYFGHFFPDCQKLYMTENQSDSLNLLRNLCQKFPKSVRWRDARGFMIVDHISTAVKNNAQNDEGYLVVEGTVRGSGFCANNLVQLDDLGDYQVDRLERLAKNGDVSENIVADEEIRESLDELLPIEDEQMDEDIQEVDEEENGNGMEDPYDLVKRDVQETIHHHRKLPKGVSAYQAKWLLDDDINEMIEERGEASDTDDETRPEMPYRPEDQFEEGDLRRDHAQNKEMEMESDDGEENSQMETDLLPEEEARQLELFKKRAKEELEFPDEIELHPEEKAVDRLRKYRGVKSLSDCLWDYDEEDSSRPSEWLRYLRVKNYDATRKRIGQQYQKAVDVRAGEKCRMYITVSAGVLNQMRNPAVVPFVVYGLFAHEHKLAVCNFACQTWESYALPIKSKESIYVQYGSRRVAVQPLFSQPSHNPNNLSKFVRFLQVGSSAVATVVAPISFTTSPALFYKQTEDGKVQIMAQGTFMNSDYTRIIAKRSVLTGEVLKIHKTTVTIRYMFFHYEDVLAYQNVPLFSKMGRSGLIKESLGTHGYLKATFDAKLNAQDIVAMALYKRMWPRNATN</sequence>
<protein>
    <recommendedName>
        <fullName evidence="6">Bms1-type G domain-containing protein</fullName>
    </recommendedName>
</protein>
<dbReference type="SMART" id="SM00785">
    <property type="entry name" value="AARP2CN"/>
    <property type="match status" value="1"/>
</dbReference>